<reference evidence="1 2" key="1">
    <citation type="journal article" date="2019" name="Environ. Microbiol.">
        <title>At the nexus of three kingdoms: the genome of the mycorrhizal fungus Gigaspora margarita provides insights into plant, endobacterial and fungal interactions.</title>
        <authorList>
            <person name="Venice F."/>
            <person name="Ghignone S."/>
            <person name="Salvioli di Fossalunga A."/>
            <person name="Amselem J."/>
            <person name="Novero M."/>
            <person name="Xianan X."/>
            <person name="Sedzielewska Toro K."/>
            <person name="Morin E."/>
            <person name="Lipzen A."/>
            <person name="Grigoriev I.V."/>
            <person name="Henrissat B."/>
            <person name="Martin F.M."/>
            <person name="Bonfante P."/>
        </authorList>
    </citation>
    <scope>NUCLEOTIDE SEQUENCE [LARGE SCALE GENOMIC DNA]</scope>
    <source>
        <strain evidence="1 2">BEG34</strain>
    </source>
</reference>
<gene>
    <name evidence="1" type="ORF">F8M41_012769</name>
</gene>
<proteinExistence type="predicted"/>
<dbReference type="OrthoDB" id="2420782at2759"/>
<evidence type="ECO:0000313" key="1">
    <source>
        <dbReference type="EMBL" id="KAF0375117.1"/>
    </source>
</evidence>
<dbReference type="EMBL" id="WTPW01002599">
    <property type="protein sequence ID" value="KAF0375117.1"/>
    <property type="molecule type" value="Genomic_DNA"/>
</dbReference>
<keyword evidence="2" id="KW-1185">Reference proteome</keyword>
<dbReference type="PANTHER" id="PTHR34415">
    <property type="entry name" value="INTEGRASE CATALYTIC DOMAIN-CONTAINING PROTEIN"/>
    <property type="match status" value="1"/>
</dbReference>
<evidence type="ECO:0000313" key="2">
    <source>
        <dbReference type="Proteomes" id="UP000439903"/>
    </source>
</evidence>
<dbReference type="AlphaFoldDB" id="A0A8H3ZZQ8"/>
<protein>
    <submittedName>
        <fullName evidence="1">Chaperonin: PROVISIONAL</fullName>
    </submittedName>
</protein>
<comment type="caution">
    <text evidence="1">The sequence shown here is derived from an EMBL/GenBank/DDBJ whole genome shotgun (WGS) entry which is preliminary data.</text>
</comment>
<dbReference type="PANTHER" id="PTHR34415:SF1">
    <property type="entry name" value="INTEGRASE CATALYTIC DOMAIN-CONTAINING PROTEIN"/>
    <property type="match status" value="1"/>
</dbReference>
<sequence length="277" mass="32077">MGQLMVFEYNQTNEDTNENTKKKFNYHFNNNIKLCKNTYLKLIGIGNDYLIQVKKNLVTKGLVERVHGNTKRIPKIKNHTTINQTVSTLVLHLLVRRSKQKAEKEWEYYRSNILTSTILPDTGHVCYDWAQNVPVPYSPQQIGTTYFKYALQAHIFGICNTGQNPAQQLNYVIAKNEFPHGTIIDKSTKNSANKGIHYNNSEGWAYYEFSKFLKPHFKELTGILKYNHFLFTSKNPGKELCQTEAHGTYSTFNTLKNKFNVNEVLDKISLKPLSKER</sequence>
<organism evidence="1 2">
    <name type="scientific">Gigaspora margarita</name>
    <dbReference type="NCBI Taxonomy" id="4874"/>
    <lineage>
        <taxon>Eukaryota</taxon>
        <taxon>Fungi</taxon>
        <taxon>Fungi incertae sedis</taxon>
        <taxon>Mucoromycota</taxon>
        <taxon>Glomeromycotina</taxon>
        <taxon>Glomeromycetes</taxon>
        <taxon>Diversisporales</taxon>
        <taxon>Gigasporaceae</taxon>
        <taxon>Gigaspora</taxon>
    </lineage>
</organism>
<dbReference type="Proteomes" id="UP000439903">
    <property type="component" value="Unassembled WGS sequence"/>
</dbReference>
<accession>A0A8H3ZZQ8</accession>
<name>A0A8H3ZZQ8_GIGMA</name>